<reference evidence="1" key="1">
    <citation type="submission" date="2022-10" db="EMBL/GenBank/DDBJ databases">
        <title>The complete genomes of actinobacterial strains from the NBC collection.</title>
        <authorList>
            <person name="Joergensen T.S."/>
            <person name="Alvarez Arevalo M."/>
            <person name="Sterndorff E.B."/>
            <person name="Faurdal D."/>
            <person name="Vuksanovic O."/>
            <person name="Mourched A.-S."/>
            <person name="Charusanti P."/>
            <person name="Shaw S."/>
            <person name="Blin K."/>
            <person name="Weber T."/>
        </authorList>
    </citation>
    <scope>NUCLEOTIDE SEQUENCE</scope>
    <source>
        <strain evidence="1">NBC_00283</strain>
    </source>
</reference>
<dbReference type="Pfam" id="PF00161">
    <property type="entry name" value="RIP"/>
    <property type="match status" value="1"/>
</dbReference>
<dbReference type="InterPro" id="IPR036041">
    <property type="entry name" value="Ribosome-inact_prot_sf"/>
</dbReference>
<dbReference type="RefSeq" id="WP_229895757.1">
    <property type="nucleotide sequence ID" value="NZ_BMVE01000021.1"/>
</dbReference>
<accession>A0ABZ1RWV9</accession>
<dbReference type="Gene3D" id="3.40.420.10">
    <property type="entry name" value="Ricin (A subunit), domain 1"/>
    <property type="match status" value="1"/>
</dbReference>
<dbReference type="Proteomes" id="UP001432075">
    <property type="component" value="Chromosome"/>
</dbReference>
<keyword evidence="2" id="KW-1185">Reference proteome</keyword>
<proteinExistence type="predicted"/>
<dbReference type="SUPFAM" id="SSF56371">
    <property type="entry name" value="Ribosome inactivating proteins (RIP)"/>
    <property type="match status" value="1"/>
</dbReference>
<evidence type="ECO:0000313" key="2">
    <source>
        <dbReference type="Proteomes" id="UP001432075"/>
    </source>
</evidence>
<evidence type="ECO:0000313" key="1">
    <source>
        <dbReference type="EMBL" id="WUO50354.1"/>
    </source>
</evidence>
<name>A0ABZ1RWV9_9ACTN</name>
<dbReference type="InterPro" id="IPR001574">
    <property type="entry name" value="Ribosome_inactivat_prot"/>
</dbReference>
<dbReference type="InterPro" id="IPR016138">
    <property type="entry name" value="Ribosome_inactivat_prot_sub1"/>
</dbReference>
<dbReference type="EMBL" id="CP108057">
    <property type="protein sequence ID" value="WUO50354.1"/>
    <property type="molecule type" value="Genomic_DNA"/>
</dbReference>
<organism evidence="1 2">
    <name type="scientific">Streptomyces goshikiensis</name>
    <dbReference type="NCBI Taxonomy" id="1942"/>
    <lineage>
        <taxon>Bacteria</taxon>
        <taxon>Bacillati</taxon>
        <taxon>Actinomycetota</taxon>
        <taxon>Actinomycetes</taxon>
        <taxon>Kitasatosporales</taxon>
        <taxon>Streptomycetaceae</taxon>
        <taxon>Streptomyces</taxon>
    </lineage>
</organism>
<gene>
    <name evidence="1" type="ORF">OHU17_33440</name>
</gene>
<sequence length="193" mass="21198">MLNPVSFSPVHASADDYQLLTATIRSRAEDAQGFFGGESRQPGEMAYLPLQVQVRDLSIELYIELRLQDAGMRIVGFRNAFESGEAPSEECVRHVQDSIAPPGIRRTEVLPFGGSRSDLESAAAVRRLGIFLGRRPLGIAVTWLHRNRDPKCTAHGMLVLSEMICEAARYPALADVMSRIWMTGGRLETAAAA</sequence>
<protein>
    <submittedName>
        <fullName evidence="1">Ribosome-inactivating family protein</fullName>
    </submittedName>
</protein>